<organism evidence="7 9">
    <name type="scientific">Oceanimonas baumannii</name>
    <dbReference type="NCBI Taxonomy" id="129578"/>
    <lineage>
        <taxon>Bacteria</taxon>
        <taxon>Pseudomonadati</taxon>
        <taxon>Pseudomonadota</taxon>
        <taxon>Gammaproteobacteria</taxon>
        <taxon>Aeromonadales</taxon>
        <taxon>Aeromonadaceae</taxon>
        <taxon>Oceanimonas</taxon>
    </lineage>
</organism>
<evidence type="ECO:0000256" key="2">
    <source>
        <dbReference type="ARBA" id="ARBA00022695"/>
    </source>
</evidence>
<evidence type="ECO:0000313" key="7">
    <source>
        <dbReference type="EMBL" id="OYD21043.1"/>
    </source>
</evidence>
<feature type="domain" description="Reverse transcriptase" evidence="6">
    <location>
        <begin position="46"/>
        <end position="221"/>
    </location>
</feature>
<comment type="caution">
    <text evidence="7">The sequence shown here is derived from an EMBL/GenBank/DDBJ whole genome shotgun (WGS) entry which is preliminary data.</text>
</comment>
<dbReference type="EMBL" id="NQJF01000024">
    <property type="protein sequence ID" value="OYD21043.1"/>
    <property type="molecule type" value="Genomic_DNA"/>
</dbReference>
<gene>
    <name evidence="7" type="ORF">B6S09_17795</name>
    <name evidence="8" type="ORF">LY04_03570</name>
</gene>
<dbReference type="AlphaFoldDB" id="A0A235C8Y7"/>
<evidence type="ECO:0000313" key="9">
    <source>
        <dbReference type="Proteomes" id="UP000243640"/>
    </source>
</evidence>
<evidence type="ECO:0000313" key="8">
    <source>
        <dbReference type="EMBL" id="TDW53694.1"/>
    </source>
</evidence>
<dbReference type="RefSeq" id="WP_094279825.1">
    <property type="nucleotide sequence ID" value="NZ_NQJF01000024.1"/>
</dbReference>
<evidence type="ECO:0000256" key="4">
    <source>
        <dbReference type="ARBA" id="ARBA00022842"/>
    </source>
</evidence>
<reference evidence="8 10" key="2">
    <citation type="submission" date="2019-03" db="EMBL/GenBank/DDBJ databases">
        <title>Genomic Encyclopedia of Archaeal and Bacterial Type Strains, Phase II (KMG-II): from individual species to whole genera.</title>
        <authorList>
            <person name="Goeker M."/>
        </authorList>
    </citation>
    <scope>NUCLEOTIDE SEQUENCE [LARGE SCALE GENOMIC DNA]</scope>
    <source>
        <strain evidence="8 10">DSM 15594</strain>
    </source>
</reference>
<evidence type="ECO:0000256" key="1">
    <source>
        <dbReference type="ARBA" id="ARBA00022679"/>
    </source>
</evidence>
<evidence type="ECO:0000256" key="5">
    <source>
        <dbReference type="ARBA" id="ARBA00022918"/>
    </source>
</evidence>
<dbReference type="Proteomes" id="UP000243640">
    <property type="component" value="Unassembled WGS sequence"/>
</dbReference>
<evidence type="ECO:0000256" key="3">
    <source>
        <dbReference type="ARBA" id="ARBA00022723"/>
    </source>
</evidence>
<reference evidence="7 9" key="1">
    <citation type="submission" date="2017-08" db="EMBL/GenBank/DDBJ databases">
        <title>Draft Genome Sequence of the Marine Bacterium Oceanimonas baumannii ATCC 700832.</title>
        <authorList>
            <person name="Mcclelland W.D."/>
            <person name="Brennan M.A."/>
            <person name="Trachtenberg A.M."/>
            <person name="Maclea K.S."/>
        </authorList>
    </citation>
    <scope>NUCLEOTIDE SEQUENCE [LARGE SCALE GENOMIC DNA]</scope>
    <source>
        <strain evidence="7 9">ATCC 700832</strain>
    </source>
</reference>
<evidence type="ECO:0000259" key="6">
    <source>
        <dbReference type="Pfam" id="PF00078"/>
    </source>
</evidence>
<keyword evidence="1" id="KW-0808">Transferase</keyword>
<keyword evidence="10" id="KW-1185">Reference proteome</keyword>
<accession>A0A235C8Y7</accession>
<dbReference type="GO" id="GO:0003964">
    <property type="term" value="F:RNA-directed DNA polymerase activity"/>
    <property type="evidence" value="ECO:0007669"/>
    <property type="project" value="UniProtKB-KW"/>
</dbReference>
<sequence>MNLQPKYTQKPVGSIKALANLLNLTLNELEELIQSSNNDYIIASKIEKADGSLRVTYKAKQKLRIALDTIKSRIFDKVKHPDYIAAGQLGKSYTNNAKAHINSKMLMSEDIKNFFPSISTKEVNRIFQHFFCFPPEVSNALSELSTKDGFLVQGSPLSGEIANLIFYQDEPELVEYCQSQELRYTRYYDDIHISSDKKEFHELIPHLKSKIYRIFGKHGVRPHRSKKKSHFSTCSSRLSVHDVTVNSKKTNPSHERISKVRQLLFTYEYMVDNNSNIEDIIKKHRSIRGHINTLQQQDYSQVNRLKEQLSFITRKINESEAKKYARKYRKVKSKKELTQFSSKVCILKKISVRVAMVINSEKKAADDKIKRKLSRNSVS</sequence>
<proteinExistence type="predicted"/>
<dbReference type="EMBL" id="SODO01000025">
    <property type="protein sequence ID" value="TDW53694.1"/>
    <property type="molecule type" value="Genomic_DNA"/>
</dbReference>
<dbReference type="Pfam" id="PF00078">
    <property type="entry name" value="RVT_1"/>
    <property type="match status" value="1"/>
</dbReference>
<dbReference type="OrthoDB" id="7055795at2"/>
<dbReference type="InterPro" id="IPR000477">
    <property type="entry name" value="RT_dom"/>
</dbReference>
<dbReference type="Proteomes" id="UP000295058">
    <property type="component" value="Unassembled WGS sequence"/>
</dbReference>
<dbReference type="PRINTS" id="PR00866">
    <property type="entry name" value="RNADNAPOLMS"/>
</dbReference>
<protein>
    <submittedName>
        <fullName evidence="8">Reverse transcriptase (RNA-dependent DNA polymerase)</fullName>
    </submittedName>
</protein>
<dbReference type="GO" id="GO:0046872">
    <property type="term" value="F:metal ion binding"/>
    <property type="evidence" value="ECO:0007669"/>
    <property type="project" value="UniProtKB-KW"/>
</dbReference>
<evidence type="ECO:0000313" key="10">
    <source>
        <dbReference type="Proteomes" id="UP000295058"/>
    </source>
</evidence>
<name>A0A235C8Y7_9GAMM</name>
<dbReference type="InterPro" id="IPR000123">
    <property type="entry name" value="Reverse_transcriptase_msDNA"/>
</dbReference>
<dbReference type="GO" id="GO:0003723">
    <property type="term" value="F:RNA binding"/>
    <property type="evidence" value="ECO:0007669"/>
    <property type="project" value="InterPro"/>
</dbReference>
<keyword evidence="2" id="KW-0548">Nucleotidyltransferase</keyword>
<keyword evidence="4" id="KW-0460">Magnesium</keyword>
<keyword evidence="3" id="KW-0479">Metal-binding</keyword>
<dbReference type="CDD" id="cd03487">
    <property type="entry name" value="RT_Bac_retron_II"/>
    <property type="match status" value="1"/>
</dbReference>
<keyword evidence="5 8" id="KW-0695">RNA-directed DNA polymerase</keyword>